<dbReference type="GO" id="GO:0005634">
    <property type="term" value="C:nucleus"/>
    <property type="evidence" value="ECO:0007669"/>
    <property type="project" value="TreeGrafter"/>
</dbReference>
<dbReference type="InterPro" id="IPR027417">
    <property type="entry name" value="P-loop_NTPase"/>
</dbReference>
<feature type="non-terminal residue" evidence="1">
    <location>
        <position position="1"/>
    </location>
</feature>
<dbReference type="GO" id="GO:0003688">
    <property type="term" value="F:DNA replication origin binding"/>
    <property type="evidence" value="ECO:0007669"/>
    <property type="project" value="TreeGrafter"/>
</dbReference>
<dbReference type="PANTHER" id="PTHR10763:SF26">
    <property type="entry name" value="CELL DIVISION CONTROL PROTEIN 6 HOMOLOG"/>
    <property type="match status" value="1"/>
</dbReference>
<dbReference type="InterPro" id="IPR050311">
    <property type="entry name" value="ORC1/CDC6"/>
</dbReference>
<accession>A0A4P9WXE8</accession>
<evidence type="ECO:0008006" key="3">
    <source>
        <dbReference type="Google" id="ProtNLM"/>
    </source>
</evidence>
<protein>
    <recommendedName>
        <fullName evidence="3">Origin recognition complex subunit 1</fullName>
    </recommendedName>
</protein>
<name>A0A4P9WXE8_9FUNG</name>
<gene>
    <name evidence="1" type="ORF">CAUPRSCDRAFT_3945</name>
</gene>
<dbReference type="InterPro" id="IPR001307">
    <property type="entry name" value="Thiosulphate_STrfase_CS"/>
</dbReference>
<evidence type="ECO:0000313" key="2">
    <source>
        <dbReference type="Proteomes" id="UP000268535"/>
    </source>
</evidence>
<reference evidence="2" key="1">
    <citation type="journal article" date="2018" name="Nat. Microbiol.">
        <title>Leveraging single-cell genomics to expand the fungal tree of life.</title>
        <authorList>
            <person name="Ahrendt S.R."/>
            <person name="Quandt C.A."/>
            <person name="Ciobanu D."/>
            <person name="Clum A."/>
            <person name="Salamov A."/>
            <person name="Andreopoulos B."/>
            <person name="Cheng J.F."/>
            <person name="Woyke T."/>
            <person name="Pelin A."/>
            <person name="Henrissat B."/>
            <person name="Reynolds N.K."/>
            <person name="Benny G.L."/>
            <person name="Smith M.E."/>
            <person name="James T.Y."/>
            <person name="Grigoriev I.V."/>
        </authorList>
    </citation>
    <scope>NUCLEOTIDE SEQUENCE [LARGE SCALE GENOMIC DNA]</scope>
    <source>
        <strain evidence="2">ATCC 52028</strain>
    </source>
</reference>
<dbReference type="GO" id="GO:0004792">
    <property type="term" value="F:thiosulfate-cyanide sulfurtransferase activity"/>
    <property type="evidence" value="ECO:0007669"/>
    <property type="project" value="InterPro"/>
</dbReference>
<dbReference type="AlphaFoldDB" id="A0A4P9WXE8"/>
<dbReference type="Gene3D" id="3.40.50.300">
    <property type="entry name" value="P-loop containing nucleotide triphosphate hydrolases"/>
    <property type="match status" value="1"/>
</dbReference>
<dbReference type="GO" id="GO:0006270">
    <property type="term" value="P:DNA replication initiation"/>
    <property type="evidence" value="ECO:0007669"/>
    <property type="project" value="TreeGrafter"/>
</dbReference>
<dbReference type="PROSITE" id="PS00380">
    <property type="entry name" value="RHODANESE_1"/>
    <property type="match status" value="1"/>
</dbReference>
<organism evidence="1 2">
    <name type="scientific">Caulochytrium protostelioides</name>
    <dbReference type="NCBI Taxonomy" id="1555241"/>
    <lineage>
        <taxon>Eukaryota</taxon>
        <taxon>Fungi</taxon>
        <taxon>Fungi incertae sedis</taxon>
        <taxon>Chytridiomycota</taxon>
        <taxon>Chytridiomycota incertae sedis</taxon>
        <taxon>Chytridiomycetes</taxon>
        <taxon>Caulochytriales</taxon>
        <taxon>Caulochytriaceae</taxon>
        <taxon>Caulochytrium</taxon>
    </lineage>
</organism>
<dbReference type="Gene3D" id="1.10.8.60">
    <property type="match status" value="1"/>
</dbReference>
<dbReference type="PANTHER" id="PTHR10763">
    <property type="entry name" value="CELL DIVISION CONTROL PROTEIN 6-RELATED"/>
    <property type="match status" value="1"/>
</dbReference>
<dbReference type="Proteomes" id="UP000268535">
    <property type="component" value="Unassembled WGS sequence"/>
</dbReference>
<dbReference type="GO" id="GO:0033314">
    <property type="term" value="P:mitotic DNA replication checkpoint signaling"/>
    <property type="evidence" value="ECO:0007669"/>
    <property type="project" value="TreeGrafter"/>
</dbReference>
<feature type="non-terminal residue" evidence="1">
    <location>
        <position position="194"/>
    </location>
</feature>
<dbReference type="EMBL" id="ML009524">
    <property type="protein sequence ID" value="RKO96918.1"/>
    <property type="molecule type" value="Genomic_DNA"/>
</dbReference>
<sequence>LMVLDECDQLLTRSQDVLYKLFGWPHVPGARLVLIGIANALDMSERMLPRLKAKNAMPRHLHFRPYGSREIADIIRGRLMTLSPSARSARSTTPRGPSAVPLMQDAAIEFCARKMAGLGDLRRALDVARAASDASDASDADGLSDADDMDISALPKVTVGHVLRVTSMTTANQSALQRLKALTLVQKSVLALLA</sequence>
<evidence type="ECO:0000313" key="1">
    <source>
        <dbReference type="EMBL" id="RKO96918.1"/>
    </source>
</evidence>
<dbReference type="SUPFAM" id="SSF52540">
    <property type="entry name" value="P-loop containing nucleoside triphosphate hydrolases"/>
    <property type="match status" value="1"/>
</dbReference>
<proteinExistence type="predicted"/>